<protein>
    <submittedName>
        <fullName evidence="1">Uncharacterized protein</fullName>
    </submittedName>
</protein>
<name>A0AAE5EXJ1_CLOBE</name>
<reference evidence="1" key="1">
    <citation type="submission" date="2020-06" db="EMBL/GenBank/DDBJ databases">
        <title>Genomic insights into acetone-butanol-ethanol (ABE) fermentation by sequencing solventogenic clostridia strains.</title>
        <authorList>
            <person name="Brown S."/>
        </authorList>
    </citation>
    <scope>NUCLEOTIDE SEQUENCE</scope>
    <source>
        <strain evidence="1">DJ123</strain>
    </source>
</reference>
<evidence type="ECO:0000313" key="2">
    <source>
        <dbReference type="Proteomes" id="UP000822184"/>
    </source>
</evidence>
<organism evidence="1 2">
    <name type="scientific">Clostridium beijerinckii</name>
    <name type="common">Clostridium MP</name>
    <dbReference type="NCBI Taxonomy" id="1520"/>
    <lineage>
        <taxon>Bacteria</taxon>
        <taxon>Bacillati</taxon>
        <taxon>Bacillota</taxon>
        <taxon>Clostridia</taxon>
        <taxon>Eubacteriales</taxon>
        <taxon>Clostridiaceae</taxon>
        <taxon>Clostridium</taxon>
    </lineage>
</organism>
<accession>A0AAE5EXJ1</accession>
<evidence type="ECO:0000313" key="1">
    <source>
        <dbReference type="EMBL" id="NSB14199.1"/>
    </source>
</evidence>
<dbReference type="RefSeq" id="WP_023975017.1">
    <property type="nucleotide sequence ID" value="NZ_JABTDW010000001.1"/>
</dbReference>
<dbReference type="Proteomes" id="UP000822184">
    <property type="component" value="Unassembled WGS sequence"/>
</dbReference>
<comment type="caution">
    <text evidence="1">The sequence shown here is derived from an EMBL/GenBank/DDBJ whole genome shotgun (WGS) entry which is preliminary data.</text>
</comment>
<proteinExistence type="predicted"/>
<sequence length="49" mass="5867">MIKMQENFLKLTGHSLEENNNFYVEKYSKGGMSSGQICIRIWREELIHY</sequence>
<dbReference type="EMBL" id="JABTDW010000001">
    <property type="protein sequence ID" value="NSB14199.1"/>
    <property type="molecule type" value="Genomic_DNA"/>
</dbReference>
<gene>
    <name evidence="1" type="ORF">BCD95_002458</name>
</gene>
<dbReference type="AlphaFoldDB" id="A0AAE5EXJ1"/>